<dbReference type="CDD" id="cd00082">
    <property type="entry name" value="HisKA"/>
    <property type="match status" value="1"/>
</dbReference>
<keyword evidence="5" id="KW-0418">Kinase</keyword>
<dbReference type="SMART" id="SM00091">
    <property type="entry name" value="PAS"/>
    <property type="match status" value="4"/>
</dbReference>
<dbReference type="PROSITE" id="PS50109">
    <property type="entry name" value="HIS_KIN"/>
    <property type="match status" value="1"/>
</dbReference>
<dbReference type="Gene3D" id="3.30.565.10">
    <property type="entry name" value="Histidine kinase-like ATPase, C-terminal domain"/>
    <property type="match status" value="1"/>
</dbReference>
<dbReference type="InterPro" id="IPR003594">
    <property type="entry name" value="HATPase_dom"/>
</dbReference>
<evidence type="ECO:0000256" key="3">
    <source>
        <dbReference type="ARBA" id="ARBA00022553"/>
    </source>
</evidence>
<sequence>MSSSNLPPSILLALKAARLGTWQLDSMTKTLHADAYAQQLLGVSANADYQTFLDSLHPSSQHQVSQLIEQALYEEIPIDFTFQRNGDSNQWIRWWGASEREAGSLVLRGVAQAVTPPAPSNHFNSLQPLFELSDDSVVGLALLDENDFTYLRVNTCYATLSGSTVEKLLGSSFMRTIPETKRVDLEKSLRQVLSSGEVLRVNEVEIPLKSPEKRSSHYVDLTYQPQWNEDSQRYTQLLVLATDVTGQVYMRRELENQRAQLEHVIQSAPVSIARLVGPEFKLSTVNQAFIEIAGKGPHILNKPLIEVMPEIEGQPFLALLEEVYTEQHVFEQKALPAWIVEKGQTRHKFFNVCYAPLANEDGQSYGVLCFSIDVTDQVKLQKRIEQSSQSLQNAVDLAELGTWTIHVEDQLLSFSPSVSRWIGFSSPLTFEQINTMALNARVLEEAFRKALSKQGKRRLEVEFEIVNPQTKQTYILYALGTTQFNEQDRATYLRGFVRDVTAERKMQQVLESKVEDRTRQLATSNENLQASNEELVLTNEHLSRSNESLEQFAFIASHDLQEPLRKIRQFCDLLVKYYNRDQVLNETYLDRIRQSASRMSELVSDLLAFSQISNATPKLKDVDLNKILERVQENLFVSLEETQAQLQIAPLPKVMGDALQLEQLWQNLVSNALKFSSKDQTGQKQTPRIVIDAQIVPASQLPNPLQVKAKRYYQLSIQDNGVGFEEKYAERIFGVFQRLHGKAEFKGSGIGLSICQKVAHNHGGLITAESQIGKGALFNVYLPAQL</sequence>
<name>A0A2S7IH19_9BACT</name>
<dbReference type="InterPro" id="IPR000014">
    <property type="entry name" value="PAS"/>
</dbReference>
<evidence type="ECO:0000259" key="6">
    <source>
        <dbReference type="PROSITE" id="PS50109"/>
    </source>
</evidence>
<dbReference type="InterPro" id="IPR004358">
    <property type="entry name" value="Sig_transdc_His_kin-like_C"/>
</dbReference>
<dbReference type="SMART" id="SM00388">
    <property type="entry name" value="HisKA"/>
    <property type="match status" value="1"/>
</dbReference>
<dbReference type="InterPro" id="IPR003661">
    <property type="entry name" value="HisK_dim/P_dom"/>
</dbReference>
<organism evidence="8 9">
    <name type="scientific">Siphonobacter curvatus</name>
    <dbReference type="NCBI Taxonomy" id="2094562"/>
    <lineage>
        <taxon>Bacteria</taxon>
        <taxon>Pseudomonadati</taxon>
        <taxon>Bacteroidota</taxon>
        <taxon>Cytophagia</taxon>
        <taxon>Cytophagales</taxon>
        <taxon>Cytophagaceae</taxon>
        <taxon>Siphonobacter</taxon>
    </lineage>
</organism>
<dbReference type="OrthoDB" id="9766459at2"/>
<dbReference type="Gene3D" id="3.30.450.20">
    <property type="entry name" value="PAS domain"/>
    <property type="match status" value="4"/>
</dbReference>
<dbReference type="Pfam" id="PF08448">
    <property type="entry name" value="PAS_4"/>
    <property type="match status" value="2"/>
</dbReference>
<dbReference type="SUPFAM" id="SSF47384">
    <property type="entry name" value="Homodimeric domain of signal transducing histidine kinase"/>
    <property type="match status" value="1"/>
</dbReference>
<keyword evidence="4" id="KW-0808">Transferase</keyword>
<dbReference type="EMBL" id="PTRA01000005">
    <property type="protein sequence ID" value="PQA54986.1"/>
    <property type="molecule type" value="Genomic_DNA"/>
</dbReference>
<dbReference type="InterPro" id="IPR005467">
    <property type="entry name" value="His_kinase_dom"/>
</dbReference>
<feature type="domain" description="PAC" evidence="7">
    <location>
        <begin position="459"/>
        <end position="512"/>
    </location>
</feature>
<dbReference type="PANTHER" id="PTHR43304">
    <property type="entry name" value="PHYTOCHROME-LIKE PROTEIN CPH1"/>
    <property type="match status" value="1"/>
</dbReference>
<reference evidence="9" key="1">
    <citation type="submission" date="2018-02" db="EMBL/GenBank/DDBJ databases">
        <title>Genome sequencing of Solimonas sp. HR-BB.</title>
        <authorList>
            <person name="Lee Y."/>
            <person name="Jeon C.O."/>
        </authorList>
    </citation>
    <scope>NUCLEOTIDE SEQUENCE [LARGE SCALE GENOMIC DNA]</scope>
    <source>
        <strain evidence="9">HR-U</strain>
    </source>
</reference>
<comment type="catalytic activity">
    <reaction evidence="1">
        <text>ATP + protein L-histidine = ADP + protein N-phospho-L-histidine.</text>
        <dbReference type="EC" id="2.7.13.3"/>
    </reaction>
</comment>
<dbReference type="InterPro" id="IPR000700">
    <property type="entry name" value="PAS-assoc_C"/>
</dbReference>
<evidence type="ECO:0000256" key="2">
    <source>
        <dbReference type="ARBA" id="ARBA00012438"/>
    </source>
</evidence>
<dbReference type="SUPFAM" id="SSF55785">
    <property type="entry name" value="PYP-like sensor domain (PAS domain)"/>
    <property type="match status" value="3"/>
</dbReference>
<protein>
    <recommendedName>
        <fullName evidence="2">histidine kinase</fullName>
        <ecNumber evidence="2">2.7.13.3</ecNumber>
    </recommendedName>
</protein>
<evidence type="ECO:0000313" key="9">
    <source>
        <dbReference type="Proteomes" id="UP000239590"/>
    </source>
</evidence>
<evidence type="ECO:0000256" key="1">
    <source>
        <dbReference type="ARBA" id="ARBA00000085"/>
    </source>
</evidence>
<dbReference type="InterPro" id="IPR036890">
    <property type="entry name" value="HATPase_C_sf"/>
</dbReference>
<evidence type="ECO:0000313" key="8">
    <source>
        <dbReference type="EMBL" id="PQA54986.1"/>
    </source>
</evidence>
<dbReference type="Proteomes" id="UP000239590">
    <property type="component" value="Unassembled WGS sequence"/>
</dbReference>
<dbReference type="EC" id="2.7.13.3" evidence="2"/>
<dbReference type="Pfam" id="PF00512">
    <property type="entry name" value="HisKA"/>
    <property type="match status" value="1"/>
</dbReference>
<dbReference type="InterPro" id="IPR035965">
    <property type="entry name" value="PAS-like_dom_sf"/>
</dbReference>
<dbReference type="PRINTS" id="PR00344">
    <property type="entry name" value="BCTRLSENSOR"/>
</dbReference>
<dbReference type="InterPro" id="IPR013656">
    <property type="entry name" value="PAS_4"/>
</dbReference>
<keyword evidence="3" id="KW-0597">Phosphoprotein</keyword>
<dbReference type="Gene3D" id="1.10.287.130">
    <property type="match status" value="1"/>
</dbReference>
<dbReference type="AlphaFoldDB" id="A0A2S7IH19"/>
<dbReference type="GO" id="GO:0000155">
    <property type="term" value="F:phosphorelay sensor kinase activity"/>
    <property type="evidence" value="ECO:0007669"/>
    <property type="project" value="InterPro"/>
</dbReference>
<dbReference type="Pfam" id="PF02518">
    <property type="entry name" value="HATPase_c"/>
    <property type="match status" value="1"/>
</dbReference>
<dbReference type="PROSITE" id="PS50113">
    <property type="entry name" value="PAC"/>
    <property type="match status" value="1"/>
</dbReference>
<dbReference type="SUPFAM" id="SSF55874">
    <property type="entry name" value="ATPase domain of HSP90 chaperone/DNA topoisomerase II/histidine kinase"/>
    <property type="match status" value="1"/>
</dbReference>
<feature type="domain" description="Histidine kinase" evidence="6">
    <location>
        <begin position="555"/>
        <end position="786"/>
    </location>
</feature>
<dbReference type="PANTHER" id="PTHR43304:SF1">
    <property type="entry name" value="PAC DOMAIN-CONTAINING PROTEIN"/>
    <property type="match status" value="1"/>
</dbReference>
<evidence type="ECO:0000256" key="5">
    <source>
        <dbReference type="ARBA" id="ARBA00022777"/>
    </source>
</evidence>
<proteinExistence type="predicted"/>
<accession>A0A2S7IH19</accession>
<dbReference type="InterPro" id="IPR052162">
    <property type="entry name" value="Sensor_kinase/Photoreceptor"/>
</dbReference>
<evidence type="ECO:0000259" key="7">
    <source>
        <dbReference type="PROSITE" id="PS50113"/>
    </source>
</evidence>
<evidence type="ECO:0000256" key="4">
    <source>
        <dbReference type="ARBA" id="ARBA00022679"/>
    </source>
</evidence>
<gene>
    <name evidence="8" type="ORF">C5O19_20785</name>
</gene>
<comment type="caution">
    <text evidence="8">The sequence shown here is derived from an EMBL/GenBank/DDBJ whole genome shotgun (WGS) entry which is preliminary data.</text>
</comment>
<dbReference type="SMART" id="SM00387">
    <property type="entry name" value="HATPase_c"/>
    <property type="match status" value="1"/>
</dbReference>
<dbReference type="InterPro" id="IPR036097">
    <property type="entry name" value="HisK_dim/P_sf"/>
</dbReference>
<keyword evidence="9" id="KW-1185">Reference proteome</keyword>